<protein>
    <submittedName>
        <fullName evidence="10">Glycosyltransferase</fullName>
    </submittedName>
</protein>
<comment type="subcellular location">
    <subcellularLocation>
        <location evidence="1">Membrane</location>
        <topology evidence="1">Multi-pass membrane protein</topology>
    </subcellularLocation>
</comment>
<keyword evidence="7 9" id="KW-1133">Transmembrane helix</keyword>
<dbReference type="PANTHER" id="PTHR12726">
    <property type="entry name" value="CERAMIDE GLUCOSYLTRANSFERASE"/>
    <property type="match status" value="1"/>
</dbReference>
<evidence type="ECO:0000256" key="4">
    <source>
        <dbReference type="ARBA" id="ARBA00022676"/>
    </source>
</evidence>
<comment type="pathway">
    <text evidence="2">Lipid metabolism; sphingolipid metabolism.</text>
</comment>
<keyword evidence="11" id="KW-1185">Reference proteome</keyword>
<dbReference type="Pfam" id="PF13506">
    <property type="entry name" value="Glyco_transf_21"/>
    <property type="match status" value="1"/>
</dbReference>
<dbReference type="InterPro" id="IPR017835">
    <property type="entry name" value="Hopen-assoc_HpnI"/>
</dbReference>
<organism evidence="10 11">
    <name type="scientific">Caballeronia telluris</name>
    <dbReference type="NCBI Taxonomy" id="326475"/>
    <lineage>
        <taxon>Bacteria</taxon>
        <taxon>Pseudomonadati</taxon>
        <taxon>Pseudomonadota</taxon>
        <taxon>Betaproteobacteria</taxon>
        <taxon>Burkholderiales</taxon>
        <taxon>Burkholderiaceae</taxon>
        <taxon>Caballeronia</taxon>
    </lineage>
</organism>
<evidence type="ECO:0000256" key="5">
    <source>
        <dbReference type="ARBA" id="ARBA00022679"/>
    </source>
</evidence>
<keyword evidence="5" id="KW-0808">Transferase</keyword>
<dbReference type="STRING" id="326475.AWB66_00101"/>
<dbReference type="GO" id="GO:0006679">
    <property type="term" value="P:glucosylceramide biosynthetic process"/>
    <property type="evidence" value="ECO:0007669"/>
    <property type="project" value="TreeGrafter"/>
</dbReference>
<evidence type="ECO:0000256" key="8">
    <source>
        <dbReference type="ARBA" id="ARBA00023136"/>
    </source>
</evidence>
<dbReference type="PANTHER" id="PTHR12726:SF0">
    <property type="entry name" value="CERAMIDE GLUCOSYLTRANSFERASE"/>
    <property type="match status" value="1"/>
</dbReference>
<feature type="transmembrane region" description="Helical" evidence="9">
    <location>
        <begin position="284"/>
        <end position="303"/>
    </location>
</feature>
<evidence type="ECO:0000256" key="3">
    <source>
        <dbReference type="ARBA" id="ARBA00004991"/>
    </source>
</evidence>
<keyword evidence="8 9" id="KW-0472">Membrane</keyword>
<dbReference type="InterPro" id="IPR029044">
    <property type="entry name" value="Nucleotide-diphossugar_trans"/>
</dbReference>
<comment type="caution">
    <text evidence="10">The sequence shown here is derived from an EMBL/GenBank/DDBJ whole genome shotgun (WGS) entry which is preliminary data.</text>
</comment>
<dbReference type="InterPro" id="IPR025993">
    <property type="entry name" value="Ceramide_glucosylTrfase"/>
</dbReference>
<gene>
    <name evidence="10" type="ORF">AWB66_00101</name>
</gene>
<dbReference type="GO" id="GO:0016020">
    <property type="term" value="C:membrane"/>
    <property type="evidence" value="ECO:0007669"/>
    <property type="project" value="UniProtKB-SubCell"/>
</dbReference>
<evidence type="ECO:0000313" key="10">
    <source>
        <dbReference type="EMBL" id="SAL09545.1"/>
    </source>
</evidence>
<dbReference type="NCBIfam" id="TIGR03472">
    <property type="entry name" value="HpnI"/>
    <property type="match status" value="1"/>
</dbReference>
<accession>A0A158EPR4</accession>
<comment type="pathway">
    <text evidence="3">Sphingolipid metabolism.</text>
</comment>
<reference evidence="10" key="1">
    <citation type="submission" date="2016-01" db="EMBL/GenBank/DDBJ databases">
        <authorList>
            <person name="Peeters Charlotte."/>
        </authorList>
    </citation>
    <scope>NUCLEOTIDE SEQUENCE</scope>
    <source>
        <strain evidence="10">LMG 22936</strain>
    </source>
</reference>
<dbReference type="AlphaFoldDB" id="A0A158EPR4"/>
<dbReference type="Proteomes" id="UP000054717">
    <property type="component" value="Unassembled WGS sequence"/>
</dbReference>
<evidence type="ECO:0000256" key="1">
    <source>
        <dbReference type="ARBA" id="ARBA00004141"/>
    </source>
</evidence>
<dbReference type="CDD" id="cd02520">
    <property type="entry name" value="Glucosylceramide_synthase"/>
    <property type="match status" value="1"/>
</dbReference>
<evidence type="ECO:0000256" key="2">
    <source>
        <dbReference type="ARBA" id="ARBA00004760"/>
    </source>
</evidence>
<keyword evidence="6 9" id="KW-0812">Transmembrane</keyword>
<proteinExistence type="predicted"/>
<evidence type="ECO:0000256" key="7">
    <source>
        <dbReference type="ARBA" id="ARBA00022989"/>
    </source>
</evidence>
<evidence type="ECO:0000256" key="9">
    <source>
        <dbReference type="SAM" id="Phobius"/>
    </source>
</evidence>
<feature type="transmembrane region" description="Helical" evidence="9">
    <location>
        <begin position="12"/>
        <end position="30"/>
    </location>
</feature>
<evidence type="ECO:0000313" key="11">
    <source>
        <dbReference type="Proteomes" id="UP000054717"/>
    </source>
</evidence>
<name>A0A158EPR4_9BURK</name>
<dbReference type="SUPFAM" id="SSF53448">
    <property type="entry name" value="Nucleotide-diphospho-sugar transferases"/>
    <property type="match status" value="1"/>
</dbReference>
<dbReference type="GO" id="GO:0008120">
    <property type="term" value="F:ceramide glucosyltransferase activity"/>
    <property type="evidence" value="ECO:0007669"/>
    <property type="project" value="TreeGrafter"/>
</dbReference>
<evidence type="ECO:0000256" key="6">
    <source>
        <dbReference type="ARBA" id="ARBA00022692"/>
    </source>
</evidence>
<dbReference type="EMBL" id="FCNZ02000001">
    <property type="protein sequence ID" value="SAL09545.1"/>
    <property type="molecule type" value="Genomic_DNA"/>
</dbReference>
<dbReference type="Gene3D" id="3.90.550.10">
    <property type="entry name" value="Spore Coat Polysaccharide Biosynthesis Protein SpsA, Chain A"/>
    <property type="match status" value="1"/>
</dbReference>
<keyword evidence="4" id="KW-0328">Glycosyltransferase</keyword>
<sequence>MMTPSLPFAEWVIIVLCCIASCYVAVASLLRPAVRETAAGTREARCPSRTAAVSVLKPLCGAEPRLMQNLETFCVQTHPSYQLLFGVASASDPAAVVVARLRSAYPHLDIQLVVDDSHHGSNRKVGNLINLAAHARHNLLVIADSDIAVEPDYLARVTAPLFEPDVGLVTCLYRARRIGGFWARIGALFIDEWFVPSVHLAHAAGSRSFGFGATLALTRDTLAASGGFRALRDCLADDYRLAERVRDLGLAVVLSDVVVATDVTERDFASLWRRETRWLRTIRSVNPIGFAFLFITFTSPWLVASGLLGVGMDASGGAIEHSYVDTIVDLSTSLGLSARLLLHWRSARSWRGFWRDLPLLPLRDALLGLEWLAAGFGSSVSWRGARVRVDSARTASEPHLRPDCDASDLPDRR</sequence>